<dbReference type="KEGG" id="mcos:GM418_05855"/>
<reference evidence="1 2" key="1">
    <citation type="submission" date="2019-11" db="EMBL/GenBank/DDBJ databases">
        <authorList>
            <person name="Zheng R.K."/>
            <person name="Sun C.M."/>
        </authorList>
    </citation>
    <scope>NUCLEOTIDE SEQUENCE [LARGE SCALE GENOMIC DNA]</scope>
    <source>
        <strain evidence="1 2">WC007</strain>
    </source>
</reference>
<name>A0A6I6JQA1_9BACT</name>
<dbReference type="AlphaFoldDB" id="A0A6I6JQA1"/>
<sequence>MRQEPLPGQFWCSPVKLTAPRAIFIVLPEYQALPGILFSLLLRNEHIIWNNGNPAHQKSSKSFVMNGFWLDLYILWYSIVVKKAGAANTPTQTRDRCNLKNYQHFEY</sequence>
<organism evidence="1 2">
    <name type="scientific">Maribellus comscasis</name>
    <dbReference type="NCBI Taxonomy" id="2681766"/>
    <lineage>
        <taxon>Bacteria</taxon>
        <taxon>Pseudomonadati</taxon>
        <taxon>Bacteroidota</taxon>
        <taxon>Bacteroidia</taxon>
        <taxon>Marinilabiliales</taxon>
        <taxon>Prolixibacteraceae</taxon>
        <taxon>Maribellus</taxon>
    </lineage>
</organism>
<dbReference type="EMBL" id="CP046401">
    <property type="protein sequence ID" value="QGY43200.1"/>
    <property type="molecule type" value="Genomic_DNA"/>
</dbReference>
<keyword evidence="2" id="KW-1185">Reference proteome</keyword>
<evidence type="ECO:0000313" key="1">
    <source>
        <dbReference type="EMBL" id="QGY43200.1"/>
    </source>
</evidence>
<accession>A0A6I6JQA1</accession>
<dbReference type="Proteomes" id="UP000428260">
    <property type="component" value="Chromosome"/>
</dbReference>
<protein>
    <submittedName>
        <fullName evidence="1">Uncharacterized protein</fullName>
    </submittedName>
</protein>
<proteinExistence type="predicted"/>
<dbReference type="RefSeq" id="WP_158864089.1">
    <property type="nucleotide sequence ID" value="NZ_CP046401.1"/>
</dbReference>
<gene>
    <name evidence="1" type="ORF">GM418_05855</name>
</gene>
<evidence type="ECO:0000313" key="2">
    <source>
        <dbReference type="Proteomes" id="UP000428260"/>
    </source>
</evidence>